<dbReference type="EMBL" id="BTSX01000002">
    <property type="protein sequence ID" value="GMS82908.1"/>
    <property type="molecule type" value="Genomic_DNA"/>
</dbReference>
<protein>
    <submittedName>
        <fullName evidence="1">Uncharacterized protein</fullName>
    </submittedName>
</protein>
<accession>A0AAV5SIK3</accession>
<sequence length="81" mass="8891">FSLSIVVCHCAGCEGWRQEDQSNHECRACRDINIDDLANCPDGGTCDEREPLRAGVLSASDPCTCQYLRCSNKGWRLAVNG</sequence>
<organism evidence="1 2">
    <name type="scientific">Pristionchus entomophagus</name>
    <dbReference type="NCBI Taxonomy" id="358040"/>
    <lineage>
        <taxon>Eukaryota</taxon>
        <taxon>Metazoa</taxon>
        <taxon>Ecdysozoa</taxon>
        <taxon>Nematoda</taxon>
        <taxon>Chromadorea</taxon>
        <taxon>Rhabditida</taxon>
        <taxon>Rhabditina</taxon>
        <taxon>Diplogasteromorpha</taxon>
        <taxon>Diplogasteroidea</taxon>
        <taxon>Neodiplogasteridae</taxon>
        <taxon>Pristionchus</taxon>
    </lineage>
</organism>
<reference evidence="1" key="1">
    <citation type="submission" date="2023-10" db="EMBL/GenBank/DDBJ databases">
        <title>Genome assembly of Pristionchus species.</title>
        <authorList>
            <person name="Yoshida K."/>
            <person name="Sommer R.J."/>
        </authorList>
    </citation>
    <scope>NUCLEOTIDE SEQUENCE</scope>
    <source>
        <strain evidence="1">RS0144</strain>
    </source>
</reference>
<proteinExistence type="predicted"/>
<dbReference type="AlphaFoldDB" id="A0AAV5SIK3"/>
<name>A0AAV5SIK3_9BILA</name>
<keyword evidence="2" id="KW-1185">Reference proteome</keyword>
<gene>
    <name evidence="1" type="ORF">PENTCL1PPCAC_5083</name>
</gene>
<feature type="non-terminal residue" evidence="1">
    <location>
        <position position="81"/>
    </location>
</feature>
<comment type="caution">
    <text evidence="1">The sequence shown here is derived from an EMBL/GenBank/DDBJ whole genome shotgun (WGS) entry which is preliminary data.</text>
</comment>
<evidence type="ECO:0000313" key="2">
    <source>
        <dbReference type="Proteomes" id="UP001432027"/>
    </source>
</evidence>
<feature type="non-terminal residue" evidence="1">
    <location>
        <position position="1"/>
    </location>
</feature>
<dbReference type="Proteomes" id="UP001432027">
    <property type="component" value="Unassembled WGS sequence"/>
</dbReference>
<evidence type="ECO:0000313" key="1">
    <source>
        <dbReference type="EMBL" id="GMS82908.1"/>
    </source>
</evidence>